<accession>A0A4V1EGX6</accession>
<dbReference type="Proteomes" id="UP000298656">
    <property type="component" value="Chromosome 1"/>
</dbReference>
<dbReference type="KEGG" id="tvl:FAZ95_03335"/>
<dbReference type="InterPro" id="IPR018841">
    <property type="entry name" value="DUF2442"/>
</dbReference>
<organism evidence="1 2">
    <name type="scientific">Trinickia violacea</name>
    <dbReference type="NCBI Taxonomy" id="2571746"/>
    <lineage>
        <taxon>Bacteria</taxon>
        <taxon>Pseudomonadati</taxon>
        <taxon>Pseudomonadota</taxon>
        <taxon>Betaproteobacteria</taxon>
        <taxon>Burkholderiales</taxon>
        <taxon>Burkholderiaceae</taxon>
        <taxon>Trinickia</taxon>
    </lineage>
</organism>
<proteinExistence type="predicted"/>
<dbReference type="AlphaFoldDB" id="A0A4V1EGX6"/>
<reference evidence="1 2" key="1">
    <citation type="submission" date="2019-05" db="EMBL/GenBank/DDBJ databases">
        <title>Burkholderia sp. DHOD12, isolated from subtropical forest soil.</title>
        <authorList>
            <person name="Gao Z.-H."/>
            <person name="Qiu L.-H."/>
        </authorList>
    </citation>
    <scope>NUCLEOTIDE SEQUENCE [LARGE SCALE GENOMIC DNA]</scope>
    <source>
        <strain evidence="1 2">DHOD12</strain>
    </source>
</reference>
<evidence type="ECO:0000313" key="2">
    <source>
        <dbReference type="Proteomes" id="UP000298656"/>
    </source>
</evidence>
<sequence>MRVDAVDVHFDSTHLFLELSDGRKIRLPLRLFPVLDVATAAEREHFAISIDHQQLLWPELDEEMSVAALMRTVPESKH</sequence>
<dbReference type="EMBL" id="CP040077">
    <property type="protein sequence ID" value="QCP48300.1"/>
    <property type="molecule type" value="Genomic_DNA"/>
</dbReference>
<evidence type="ECO:0000313" key="1">
    <source>
        <dbReference type="EMBL" id="QCP48300.1"/>
    </source>
</evidence>
<dbReference type="Gene3D" id="3.30.2020.40">
    <property type="entry name" value="Uncharacterised protein PF10387, DUF2442"/>
    <property type="match status" value="1"/>
</dbReference>
<gene>
    <name evidence="1" type="ORF">FAZ95_03335</name>
</gene>
<dbReference type="Pfam" id="PF10387">
    <property type="entry name" value="DUF2442"/>
    <property type="match status" value="1"/>
</dbReference>
<dbReference type="OrthoDB" id="9807561at2"/>
<keyword evidence="2" id="KW-1185">Reference proteome</keyword>
<name>A0A4V1EGX6_9BURK</name>
<protein>
    <submittedName>
        <fullName evidence="1">DUF2442 domain-containing protein</fullName>
    </submittedName>
</protein>
<dbReference type="RefSeq" id="WP_137331142.1">
    <property type="nucleotide sequence ID" value="NZ_CP040077.1"/>
</dbReference>